<dbReference type="PANTHER" id="PTHR46013:SF4">
    <property type="entry name" value="B-CELL RECEPTOR CD22-RELATED"/>
    <property type="match status" value="1"/>
</dbReference>
<dbReference type="PANTHER" id="PTHR46013">
    <property type="entry name" value="VASCULAR CELL ADHESION MOLECULE 1"/>
    <property type="match status" value="1"/>
</dbReference>
<dbReference type="SUPFAM" id="SSF48726">
    <property type="entry name" value="Immunoglobulin"/>
    <property type="match status" value="1"/>
</dbReference>
<keyword evidence="3" id="KW-1185">Reference proteome</keyword>
<proteinExistence type="predicted"/>
<dbReference type="InterPro" id="IPR007110">
    <property type="entry name" value="Ig-like_dom"/>
</dbReference>
<evidence type="ECO:0000313" key="3">
    <source>
        <dbReference type="Proteomes" id="UP000694397"/>
    </source>
</evidence>
<reference evidence="2" key="3">
    <citation type="submission" date="2025-09" db="UniProtKB">
        <authorList>
            <consortium name="Ensembl"/>
        </authorList>
    </citation>
    <scope>IDENTIFICATION</scope>
</reference>
<dbReference type="SMART" id="SM00409">
    <property type="entry name" value="IG"/>
    <property type="match status" value="1"/>
</dbReference>
<dbReference type="Pfam" id="PF13895">
    <property type="entry name" value="Ig_2"/>
    <property type="match status" value="1"/>
</dbReference>
<accession>A0A8C9W747</accession>
<dbReference type="InterPro" id="IPR003598">
    <property type="entry name" value="Ig_sub2"/>
</dbReference>
<dbReference type="Ensembl" id="ENSSFOT00015071872.1">
    <property type="protein sequence ID" value="ENSSFOP00015069735.1"/>
    <property type="gene ID" value="ENSSFOG00015028484.1"/>
</dbReference>
<evidence type="ECO:0000259" key="1">
    <source>
        <dbReference type="PROSITE" id="PS50835"/>
    </source>
</evidence>
<feature type="domain" description="Ig-like" evidence="1">
    <location>
        <begin position="8"/>
        <end position="89"/>
    </location>
</feature>
<protein>
    <recommendedName>
        <fullName evidence="1">Ig-like domain-containing protein</fullName>
    </recommendedName>
</protein>
<reference evidence="2 3" key="1">
    <citation type="submission" date="2019-04" db="EMBL/GenBank/DDBJ databases">
        <authorList>
            <consortium name="Wellcome Sanger Institute Data Sharing"/>
        </authorList>
    </citation>
    <scope>NUCLEOTIDE SEQUENCE [LARGE SCALE GENOMIC DNA]</scope>
</reference>
<sequence>IRSEDNSPKNTLVSISPSGDILEGSSVTLTCNSKANPPVDTYSWFKNGAEISQRGSMQDYDITNITSEDNSGEYHCEARPGQTHCTTLPPSQGASCAVSLLHTHCLKPLVPGGVAANSRLTW</sequence>
<dbReference type="InterPro" id="IPR003599">
    <property type="entry name" value="Ig_sub"/>
</dbReference>
<dbReference type="InterPro" id="IPR036179">
    <property type="entry name" value="Ig-like_dom_sf"/>
</dbReference>
<dbReference type="GeneTree" id="ENSGT01010000222294"/>
<dbReference type="Proteomes" id="UP000694397">
    <property type="component" value="Chromosome 18"/>
</dbReference>
<organism evidence="2 3">
    <name type="scientific">Scleropages formosus</name>
    <name type="common">Asian bonytongue</name>
    <name type="synonym">Osteoglossum formosum</name>
    <dbReference type="NCBI Taxonomy" id="113540"/>
    <lineage>
        <taxon>Eukaryota</taxon>
        <taxon>Metazoa</taxon>
        <taxon>Chordata</taxon>
        <taxon>Craniata</taxon>
        <taxon>Vertebrata</taxon>
        <taxon>Euteleostomi</taxon>
        <taxon>Actinopterygii</taxon>
        <taxon>Neopterygii</taxon>
        <taxon>Teleostei</taxon>
        <taxon>Osteoglossocephala</taxon>
        <taxon>Osteoglossomorpha</taxon>
        <taxon>Osteoglossiformes</taxon>
        <taxon>Osteoglossidae</taxon>
        <taxon>Scleropages</taxon>
    </lineage>
</organism>
<reference evidence="2" key="2">
    <citation type="submission" date="2025-08" db="UniProtKB">
        <authorList>
            <consortium name="Ensembl"/>
        </authorList>
    </citation>
    <scope>IDENTIFICATION</scope>
</reference>
<dbReference type="PROSITE" id="PS50835">
    <property type="entry name" value="IG_LIKE"/>
    <property type="match status" value="1"/>
</dbReference>
<dbReference type="InterPro" id="IPR013783">
    <property type="entry name" value="Ig-like_fold"/>
</dbReference>
<dbReference type="AlphaFoldDB" id="A0A8C9W747"/>
<dbReference type="Gene3D" id="2.60.40.10">
    <property type="entry name" value="Immunoglobulins"/>
    <property type="match status" value="1"/>
</dbReference>
<evidence type="ECO:0000313" key="2">
    <source>
        <dbReference type="Ensembl" id="ENSSFOP00015069735.1"/>
    </source>
</evidence>
<name>A0A8C9W747_SCLFO</name>
<dbReference type="SMART" id="SM00408">
    <property type="entry name" value="IGc2"/>
    <property type="match status" value="1"/>
</dbReference>